<dbReference type="InterPro" id="IPR010239">
    <property type="entry name" value="CHP02001"/>
</dbReference>
<feature type="chain" id="PRO_5011432132" evidence="1">
    <location>
        <begin position="35"/>
        <end position="269"/>
    </location>
</feature>
<dbReference type="Pfam" id="PF09694">
    <property type="entry name" value="Gcw_chp"/>
    <property type="match status" value="1"/>
</dbReference>
<dbReference type="RefSeq" id="WP_090565991.1">
    <property type="nucleotide sequence ID" value="NZ_FMXZ01000010.1"/>
</dbReference>
<keyword evidence="3" id="KW-1185">Reference proteome</keyword>
<evidence type="ECO:0000313" key="2">
    <source>
        <dbReference type="EMBL" id="SDE12345.1"/>
    </source>
</evidence>
<dbReference type="OrthoDB" id="9793561at2"/>
<proteinExistence type="predicted"/>
<name>A0A1G7AE95_9PROT</name>
<dbReference type="AlphaFoldDB" id="A0A1G7AE95"/>
<reference evidence="2 3" key="1">
    <citation type="submission" date="2016-10" db="EMBL/GenBank/DDBJ databases">
        <authorList>
            <person name="de Groot N.N."/>
        </authorList>
    </citation>
    <scope>NUCLEOTIDE SEQUENCE [LARGE SCALE GENOMIC DNA]</scope>
    <source>
        <strain evidence="2 3">CPCC 100156</strain>
    </source>
</reference>
<dbReference type="EMBL" id="FMZX01000019">
    <property type="protein sequence ID" value="SDE12345.1"/>
    <property type="molecule type" value="Genomic_DNA"/>
</dbReference>
<gene>
    <name evidence="2" type="ORF">SAMN04487779_101940</name>
</gene>
<dbReference type="Proteomes" id="UP000198925">
    <property type="component" value="Unassembled WGS sequence"/>
</dbReference>
<accession>A0A1G7AE95</accession>
<sequence length="269" mass="29385">MKNKPGFLARPLAALRHAWIAAAALVLPALPATAQTNIESLGLTVTLTPAISNDYLFRGISQTRNNWAFQGTVDVQHDSGFYIGAFISNAKFLASPWNDTRQELDILAGYRLTLGDVALDLGYIAYLYPGQDKAPGTQLNEYQEIALKASYTIDIVKLLGAFNYSPNFFGRSGDGFYVEGGADVTLPYGFTASARLGHQWIERNPLFGTPDYLWYSIGASREIYAGVTATVAWYGTDISKRDCIPVADRATGGQRACDGRVLFTLSKVF</sequence>
<evidence type="ECO:0000256" key="1">
    <source>
        <dbReference type="SAM" id="SignalP"/>
    </source>
</evidence>
<keyword evidence="1" id="KW-0732">Signal</keyword>
<feature type="signal peptide" evidence="1">
    <location>
        <begin position="1"/>
        <end position="34"/>
    </location>
</feature>
<organism evidence="2 3">
    <name type="scientific">Belnapia rosea</name>
    <dbReference type="NCBI Taxonomy" id="938405"/>
    <lineage>
        <taxon>Bacteria</taxon>
        <taxon>Pseudomonadati</taxon>
        <taxon>Pseudomonadota</taxon>
        <taxon>Alphaproteobacteria</taxon>
        <taxon>Acetobacterales</taxon>
        <taxon>Roseomonadaceae</taxon>
        <taxon>Belnapia</taxon>
    </lineage>
</organism>
<protein>
    <submittedName>
        <fullName evidence="2">Uncharacterized protein</fullName>
    </submittedName>
</protein>
<dbReference type="STRING" id="938405.SAMN02927895_03528"/>
<evidence type="ECO:0000313" key="3">
    <source>
        <dbReference type="Proteomes" id="UP000198925"/>
    </source>
</evidence>
<dbReference type="NCBIfam" id="TIGR02001">
    <property type="entry name" value="gcw_chp"/>
    <property type="match status" value="1"/>
</dbReference>